<name>A0A6A3NE06_9STRA</name>
<evidence type="ECO:0000256" key="4">
    <source>
        <dbReference type="ARBA" id="ARBA00022490"/>
    </source>
</evidence>
<dbReference type="InterPro" id="IPR001478">
    <property type="entry name" value="PDZ"/>
</dbReference>
<dbReference type="Gene3D" id="3.50.30.30">
    <property type="match status" value="2"/>
</dbReference>
<evidence type="ECO:0000256" key="2">
    <source>
        <dbReference type="ARBA" id="ARBA00007719"/>
    </source>
</evidence>
<feature type="domain" description="PA" evidence="10">
    <location>
        <begin position="560"/>
        <end position="640"/>
    </location>
</feature>
<dbReference type="GO" id="GO:0070840">
    <property type="term" value="F:dynein complex binding"/>
    <property type="evidence" value="ECO:0007669"/>
    <property type="project" value="TreeGrafter"/>
</dbReference>
<dbReference type="EMBL" id="QXFT01000010">
    <property type="protein sequence ID" value="KAE9359984.1"/>
    <property type="molecule type" value="Genomic_DNA"/>
</dbReference>
<comment type="caution">
    <text evidence="11">The sequence shown here is derived from an EMBL/GenBank/DDBJ whole genome shotgun (WGS) entry which is preliminary data.</text>
</comment>
<feature type="coiled-coil region" evidence="7">
    <location>
        <begin position="331"/>
        <end position="389"/>
    </location>
</feature>
<keyword evidence="7" id="KW-0175">Coiled coil</keyword>
<dbReference type="GO" id="GO:0007052">
    <property type="term" value="P:mitotic spindle organization"/>
    <property type="evidence" value="ECO:0007669"/>
    <property type="project" value="TreeGrafter"/>
</dbReference>
<feature type="domain" description="PDZ" evidence="9">
    <location>
        <begin position="416"/>
        <end position="477"/>
    </location>
</feature>
<dbReference type="Proteomes" id="UP000434957">
    <property type="component" value="Unassembled WGS sequence"/>
</dbReference>
<reference evidence="11 13" key="1">
    <citation type="submission" date="2018-09" db="EMBL/GenBank/DDBJ databases">
        <title>Genomic investigation of the strawberry pathogen Phytophthora fragariae indicates pathogenicity is determined by transcriptional variation in three key races.</title>
        <authorList>
            <person name="Adams T.M."/>
            <person name="Armitage A.D."/>
            <person name="Sobczyk M.K."/>
            <person name="Bates H.J."/>
            <person name="Dunwell J.M."/>
            <person name="Nellist C.F."/>
            <person name="Harrison R.J."/>
        </authorList>
    </citation>
    <scope>NUCLEOTIDE SEQUENCE [LARGE SCALE GENOMIC DNA]</scope>
    <source>
        <strain evidence="11 13">SCRP249</strain>
        <strain evidence="12 14">SCRP333</strain>
    </source>
</reference>
<dbReference type="Gene3D" id="2.30.42.10">
    <property type="match status" value="1"/>
</dbReference>
<dbReference type="GO" id="GO:0005869">
    <property type="term" value="C:dynactin complex"/>
    <property type="evidence" value="ECO:0007669"/>
    <property type="project" value="InterPro"/>
</dbReference>
<keyword evidence="14" id="KW-1185">Reference proteome</keyword>
<dbReference type="SUPFAM" id="SSF51161">
    <property type="entry name" value="Trimeric LpxA-like enzymes"/>
    <property type="match status" value="1"/>
</dbReference>
<comment type="subcellular location">
    <subcellularLocation>
        <location evidence="1">Cytoplasm</location>
        <location evidence="1">Cytoskeleton</location>
    </subcellularLocation>
</comment>
<dbReference type="PANTHER" id="PTHR13072">
    <property type="entry name" value="DYNACTIN 6"/>
    <property type="match status" value="1"/>
</dbReference>
<feature type="domain" description="PA" evidence="10">
    <location>
        <begin position="754"/>
        <end position="818"/>
    </location>
</feature>
<evidence type="ECO:0000313" key="13">
    <source>
        <dbReference type="Proteomes" id="UP000429607"/>
    </source>
</evidence>
<dbReference type="InterPro" id="IPR003137">
    <property type="entry name" value="PA_domain"/>
</dbReference>
<evidence type="ECO:0000256" key="6">
    <source>
        <dbReference type="ARBA" id="ARBA00034687"/>
    </source>
</evidence>
<organism evidence="11 13">
    <name type="scientific">Phytophthora rubi</name>
    <dbReference type="NCBI Taxonomy" id="129364"/>
    <lineage>
        <taxon>Eukaryota</taxon>
        <taxon>Sar</taxon>
        <taxon>Stramenopiles</taxon>
        <taxon>Oomycota</taxon>
        <taxon>Peronosporomycetes</taxon>
        <taxon>Peronosporales</taxon>
        <taxon>Peronosporaceae</taxon>
        <taxon>Phytophthora</taxon>
    </lineage>
</organism>
<evidence type="ECO:0000313" key="12">
    <source>
        <dbReference type="EMBL" id="KAE9359984.1"/>
    </source>
</evidence>
<dbReference type="Pfam" id="PF00595">
    <property type="entry name" value="PDZ"/>
    <property type="match status" value="1"/>
</dbReference>
<dbReference type="EMBL" id="QXFV01000404">
    <property type="protein sequence ID" value="KAE9038582.1"/>
    <property type="molecule type" value="Genomic_DNA"/>
</dbReference>
<evidence type="ECO:0000256" key="3">
    <source>
        <dbReference type="ARBA" id="ARBA00016573"/>
    </source>
</evidence>
<keyword evidence="4" id="KW-0963">Cytoplasm</keyword>
<sequence>MLQVARTAAVCAQAELQGSLTIGEQSAVHPGASVRAVGGSIVLGERCFVEDGAVLLNESPDEMRIGRDNLFESGCVLRSARVGDGNWFEPKAEAREGSVIGSNCLIGSGVVVAAGEHVPDNSILVAVQTPQGDTRRVVRQQKDYLIKTHAALIQKGLADEGVEDESEPQSMPAAEGNESVKEMRFPVSFEAIANRSVVLEHFQETHDLRVRSIVDEKVVEVEVEVNGSSVQSCSSNATACLAALNGSVLDEDTVPPPLLEPTDRLVRVDREEVSVLSFQDIIDSPVGSVAVLPLFKPVGSVHVLSGFARVEILSPKTLEFEPATPEREGVVEAWLNEKARLKAEREAREREIANNKELQERIEQERRVAEALAKKERELLEKLDKEEYERTRMTPHNLAAGKRRDGWEFRYEVEFATKGPIGLNWDLNTKDKAVVSHLEPKLPAQKLNVIAPRDQLIALNGIDTSKMGPEEVVQVYLSSATPRKLVFLVQMSAERAATKAAEKPVKRMVMNWTLAFDAPEVLRGWEVRLHLASWSASPETDTANNDSSLPMRLAFATPIAGCNPFSHVPQASPNETAGVVYLAFRGVCTLIEKANHARTANGKALVIVNNIKDEGRFQPTAVTDHVDIPVTLMSKLDGELIMSVMEHQEASIRIYEERPDQIPKPPEQPKKLTNQELSIATNVKKSSRVMTFWYINATKTNSKVESGSSSSFSESYEFQVLPALFGGKIPTVPSRVVAAYPLETACHYKGLGILATRSVVVVKRGGCSFGAKLRAVQEVGGAGMLLVNSDDSLIPLMTDPKELEGLVIWGASIGLQNGSTILDVLAKSKNLPTLVKVAPREDGNETIATPN</sequence>
<dbReference type="SUPFAM" id="SSF50156">
    <property type="entry name" value="PDZ domain-like"/>
    <property type="match status" value="1"/>
</dbReference>
<evidence type="ECO:0000259" key="9">
    <source>
        <dbReference type="Pfam" id="PF00595"/>
    </source>
</evidence>
<comment type="similarity">
    <text evidence="2">Belongs to the dynactin subunits 5/6 family. Dynactin subunit 6 subfamily.</text>
</comment>
<evidence type="ECO:0000313" key="11">
    <source>
        <dbReference type="EMBL" id="KAE9038582.1"/>
    </source>
</evidence>
<dbReference type="InterPro" id="IPR011004">
    <property type="entry name" value="Trimer_LpxA-like_sf"/>
</dbReference>
<proteinExistence type="inferred from homology"/>
<dbReference type="Gene3D" id="2.160.10.10">
    <property type="entry name" value="Hexapeptide repeat proteins"/>
    <property type="match status" value="1"/>
</dbReference>
<dbReference type="Pfam" id="PF02225">
    <property type="entry name" value="PA"/>
    <property type="match status" value="2"/>
</dbReference>
<dbReference type="PANTHER" id="PTHR13072:SF0">
    <property type="entry name" value="DYNACTIN SUBUNIT 6"/>
    <property type="match status" value="1"/>
</dbReference>
<dbReference type="InterPro" id="IPR027777">
    <property type="entry name" value="DCTN6"/>
</dbReference>
<gene>
    <name evidence="11" type="ORF">PR001_g7893</name>
    <name evidence="12" type="ORF">PR003_g455</name>
</gene>
<dbReference type="AlphaFoldDB" id="A0A6A3NE06"/>
<dbReference type="InterPro" id="IPR036034">
    <property type="entry name" value="PDZ_sf"/>
</dbReference>
<comment type="function">
    <text evidence="6">Part of the dynactin complex that activates the molecular motor dynein for ultra-processive transport along microtubules.</text>
</comment>
<evidence type="ECO:0000256" key="5">
    <source>
        <dbReference type="ARBA" id="ARBA00023212"/>
    </source>
</evidence>
<evidence type="ECO:0000256" key="8">
    <source>
        <dbReference type="SAM" id="MobiDB-lite"/>
    </source>
</evidence>
<evidence type="ECO:0000256" key="7">
    <source>
        <dbReference type="SAM" id="Coils"/>
    </source>
</evidence>
<dbReference type="Proteomes" id="UP000429607">
    <property type="component" value="Unassembled WGS sequence"/>
</dbReference>
<accession>A0A6A3NE06</accession>
<protein>
    <recommendedName>
        <fullName evidence="3">Dynactin subunit 6</fullName>
    </recommendedName>
</protein>
<feature type="region of interest" description="Disordered" evidence="8">
    <location>
        <begin position="159"/>
        <end position="178"/>
    </location>
</feature>
<evidence type="ECO:0000259" key="10">
    <source>
        <dbReference type="Pfam" id="PF02225"/>
    </source>
</evidence>
<evidence type="ECO:0000256" key="1">
    <source>
        <dbReference type="ARBA" id="ARBA00004245"/>
    </source>
</evidence>
<evidence type="ECO:0000313" key="14">
    <source>
        <dbReference type="Proteomes" id="UP000434957"/>
    </source>
</evidence>
<keyword evidence="5" id="KW-0206">Cytoskeleton</keyword>